<dbReference type="Pfam" id="PF05235">
    <property type="entry name" value="CHAD"/>
    <property type="match status" value="1"/>
</dbReference>
<dbReference type="InterPro" id="IPR007899">
    <property type="entry name" value="CHAD_dom"/>
</dbReference>
<dbReference type="PANTHER" id="PTHR39339:SF1">
    <property type="entry name" value="CHAD DOMAIN-CONTAINING PROTEIN"/>
    <property type="match status" value="1"/>
</dbReference>
<dbReference type="Gene3D" id="1.40.20.10">
    <property type="entry name" value="CHAD domain"/>
    <property type="match status" value="1"/>
</dbReference>
<accession>A0ABP8NR87</accession>
<protein>
    <recommendedName>
        <fullName evidence="1">CHAD domain-containing protein</fullName>
    </recommendedName>
</protein>
<evidence type="ECO:0000313" key="2">
    <source>
        <dbReference type="EMBL" id="GAA4470413.1"/>
    </source>
</evidence>
<evidence type="ECO:0000313" key="3">
    <source>
        <dbReference type="Proteomes" id="UP001500067"/>
    </source>
</evidence>
<comment type="caution">
    <text evidence="2">The sequence shown here is derived from an EMBL/GenBank/DDBJ whole genome shotgun (WGS) entry which is preliminary data.</text>
</comment>
<sequence>MRRKEIKAIIRKKVKEIAALAEDVDKDLGMEAIHAFRVAVKSLRSFLRLQQMHSGSRKIRIAPRYKRLYDIAGAIREAQLEIAHWEKEDTYLPTYIAYLHHTIAQNKKEWRRYYTKKLFTRLRKDLDDIKYCPMDTGVPQAFFAKRLAEAYELVSIPAPHAEQLHTARKRIKDVLYVAKTIAKEWPAAHEHIGDVPLKELDKLADLVGVLNDERMRLEHLEVFVPHPDQQAETDTIQLLKAKEHKLLTTKKTKAVRTLRSSLKTLHP</sequence>
<name>A0ABP8NR87_9BACT</name>
<dbReference type="InterPro" id="IPR038186">
    <property type="entry name" value="CHAD_dom_sf"/>
</dbReference>
<gene>
    <name evidence="2" type="ORF">GCM10023093_31660</name>
</gene>
<evidence type="ECO:0000259" key="1">
    <source>
        <dbReference type="PROSITE" id="PS51708"/>
    </source>
</evidence>
<dbReference type="EMBL" id="BAABFA010000024">
    <property type="protein sequence ID" value="GAA4470413.1"/>
    <property type="molecule type" value="Genomic_DNA"/>
</dbReference>
<dbReference type="SMART" id="SM00880">
    <property type="entry name" value="CHAD"/>
    <property type="match status" value="1"/>
</dbReference>
<dbReference type="PROSITE" id="PS51708">
    <property type="entry name" value="CHAD"/>
    <property type="match status" value="1"/>
</dbReference>
<organism evidence="2 3">
    <name type="scientific">Nemorincola caseinilytica</name>
    <dbReference type="NCBI Taxonomy" id="2054315"/>
    <lineage>
        <taxon>Bacteria</taxon>
        <taxon>Pseudomonadati</taxon>
        <taxon>Bacteroidota</taxon>
        <taxon>Chitinophagia</taxon>
        <taxon>Chitinophagales</taxon>
        <taxon>Chitinophagaceae</taxon>
        <taxon>Nemorincola</taxon>
    </lineage>
</organism>
<proteinExistence type="predicted"/>
<feature type="domain" description="CHAD" evidence="1">
    <location>
        <begin position="1"/>
        <end position="263"/>
    </location>
</feature>
<dbReference type="PANTHER" id="PTHR39339">
    <property type="entry name" value="SLR1444 PROTEIN"/>
    <property type="match status" value="1"/>
</dbReference>
<keyword evidence="3" id="KW-1185">Reference proteome</keyword>
<dbReference type="RefSeq" id="WP_345085521.1">
    <property type="nucleotide sequence ID" value="NZ_BAABFA010000024.1"/>
</dbReference>
<dbReference type="Proteomes" id="UP001500067">
    <property type="component" value="Unassembled WGS sequence"/>
</dbReference>
<reference evidence="3" key="1">
    <citation type="journal article" date="2019" name="Int. J. Syst. Evol. Microbiol.">
        <title>The Global Catalogue of Microorganisms (GCM) 10K type strain sequencing project: providing services to taxonomists for standard genome sequencing and annotation.</title>
        <authorList>
            <consortium name="The Broad Institute Genomics Platform"/>
            <consortium name="The Broad Institute Genome Sequencing Center for Infectious Disease"/>
            <person name="Wu L."/>
            <person name="Ma J."/>
        </authorList>
    </citation>
    <scope>NUCLEOTIDE SEQUENCE [LARGE SCALE GENOMIC DNA]</scope>
    <source>
        <strain evidence="3">JCM 32105</strain>
    </source>
</reference>